<dbReference type="Proteomes" id="UP000008550">
    <property type="component" value="Chromosome"/>
</dbReference>
<keyword evidence="3" id="KW-1185">Reference proteome</keyword>
<sequence length="56" mass="6425">MIRQPDQRWRNRAHSQGLPSDAFTPTSPNKAFTFVYHSGMVIGSKVLLGPNERDRR</sequence>
<dbReference type="STRING" id="498761.HM1_0995"/>
<organism evidence="2 3">
    <name type="scientific">Heliobacterium modesticaldum (strain ATCC 51547 / Ice1)</name>
    <dbReference type="NCBI Taxonomy" id="498761"/>
    <lineage>
        <taxon>Bacteria</taxon>
        <taxon>Bacillati</taxon>
        <taxon>Bacillota</taxon>
        <taxon>Clostridia</taxon>
        <taxon>Eubacteriales</taxon>
        <taxon>Heliobacteriaceae</taxon>
        <taxon>Heliomicrobium</taxon>
    </lineage>
</organism>
<dbReference type="KEGG" id="hmo:HM1_0995"/>
<dbReference type="EMBL" id="CP000930">
    <property type="protein sequence ID" value="ABZ83573.1"/>
    <property type="molecule type" value="Genomic_DNA"/>
</dbReference>
<proteinExistence type="predicted"/>
<dbReference type="AlphaFoldDB" id="B0TA36"/>
<dbReference type="HOGENOM" id="CLU_3008051_0_0_9"/>
<evidence type="ECO:0000256" key="1">
    <source>
        <dbReference type="SAM" id="MobiDB-lite"/>
    </source>
</evidence>
<accession>B0TA36</accession>
<feature type="region of interest" description="Disordered" evidence="1">
    <location>
        <begin position="1"/>
        <end position="26"/>
    </location>
</feature>
<gene>
    <name evidence="2" type="ORF">HM1_0995</name>
</gene>
<reference evidence="2 3" key="1">
    <citation type="journal article" date="2008" name="J. Bacteriol.">
        <title>The genome of Heliobacterium modesticaldum, a phototrophic representative of the Firmicutes containing the simplest photosynthetic apparatus.</title>
        <authorList>
            <person name="Sattley W.M."/>
            <person name="Madigan M.T."/>
            <person name="Swingley W.D."/>
            <person name="Cheung P.C."/>
            <person name="Clocksin K.M."/>
            <person name="Conrad A.L."/>
            <person name="Dejesa L.C."/>
            <person name="Honchak B.M."/>
            <person name="Jung D.O."/>
            <person name="Karbach L.E."/>
            <person name="Kurdoglu A."/>
            <person name="Lahiri S."/>
            <person name="Mastrian S.D."/>
            <person name="Page L.E."/>
            <person name="Taylor H.L."/>
            <person name="Wang Z.T."/>
            <person name="Raymond J."/>
            <person name="Chen M."/>
            <person name="Blankenship R.E."/>
            <person name="Touchman J.W."/>
        </authorList>
    </citation>
    <scope>NUCLEOTIDE SEQUENCE [LARGE SCALE GENOMIC DNA]</scope>
    <source>
        <strain evidence="3">ATCC 51547 / Ice1</strain>
    </source>
</reference>
<evidence type="ECO:0000313" key="3">
    <source>
        <dbReference type="Proteomes" id="UP000008550"/>
    </source>
</evidence>
<evidence type="ECO:0000313" key="2">
    <source>
        <dbReference type="EMBL" id="ABZ83573.1"/>
    </source>
</evidence>
<name>B0TA36_HELMI</name>
<protein>
    <submittedName>
        <fullName evidence="2">Uncharacterized protein</fullName>
    </submittedName>
</protein>